<evidence type="ECO:0000256" key="6">
    <source>
        <dbReference type="ARBA" id="ARBA00023015"/>
    </source>
</evidence>
<keyword evidence="9" id="KW-0963">Cytoplasm</keyword>
<protein>
    <recommendedName>
        <fullName evidence="9">Queuine tRNA-ribosyltransferase catalytic subunit 1</fullName>
        <ecNumber evidence="9">2.4.2.64</ecNumber>
    </recommendedName>
    <alternativeName>
        <fullName evidence="9">Guanine insertion enzyme</fullName>
    </alternativeName>
    <alternativeName>
        <fullName evidence="9">tRNA-guanine transglycosylase</fullName>
    </alternativeName>
</protein>
<dbReference type="InterPro" id="IPR017884">
    <property type="entry name" value="SANT_dom"/>
</dbReference>
<keyword evidence="6" id="KW-0805">Transcription regulation</keyword>
<name>A0AAD1Y7P3_EUPCR</name>
<dbReference type="SUPFAM" id="SSF46689">
    <property type="entry name" value="Homeodomain-like"/>
    <property type="match status" value="1"/>
</dbReference>
<feature type="binding site" evidence="9">
    <location>
        <position position="246"/>
    </location>
    <ligand>
        <name>substrate</name>
    </ligand>
</feature>
<dbReference type="InterPro" id="IPR002616">
    <property type="entry name" value="tRNA_ribo_trans-like"/>
</dbReference>
<sequence>MNNYPLKIAKTEEHKFIDQENKKQVKMNISALKFKVLKQWGLARASLLTLPHGDVRTPVYMPVGTKGAMKGLLPKNMKDEIDCEIMLANTYHLFLKPGEEILDREGGLHKFADWDKNYLTDSGGFQIVSLSDLNEVTEEGVTFESHIDKMKFLLTPERSMEIQNSIGADIMMALDDVVPPTITDADRLEEAMYRSIRWLDRCILAHKKPEEQNLFAIVQGGVNDDLRKICCDEMIKRNTPGYAIGGLAGGEDKEDFWRTVHTCTQLLPEDKPRYVMGIGYPIDILICSLLGADMYDCVYATRTARFGTVFTRNGEIKLRGKGNKTKFIPIDSKCECYTCQNYTRSYLWHAFTRDSGCLQLLSLHNVYFLLDIIREFRQAVLDENVEEYMTNFVTEYFKYEKEGVPQWVKNAMQAGGITMHGEELVEESSNSIYPKTFPLSPKLRGKLKPEQSYKKETKASRLGKSTGRWTQQEHVLFIEGLKIFGKNWKKVESYIGTRTGTQIRSHAQKFFNRIKKEHQTEDPSKYVIDNMGDDDVKRIVLEHLGEESSLDTPEVLFSITKEKTKKRKRKDASDTPRSVGTPGGAFKSFKRSETDGIAAPEDSKAPTILKKPVCVKPSKPLSFSNINPVMNNQFSTTNQNLPNLPNQGLSLNSIPQDYLQRLLIQALLVPAGANYQTGFSNGPEENMLKSLISLMTSQSR</sequence>
<dbReference type="SMART" id="SM00717">
    <property type="entry name" value="SANT"/>
    <property type="match status" value="1"/>
</dbReference>
<feature type="binding site" evidence="9">
    <location>
        <position position="339"/>
    </location>
    <ligand>
        <name>Zn(2+)</name>
        <dbReference type="ChEBI" id="CHEBI:29105"/>
    </ligand>
</feature>
<dbReference type="InterPro" id="IPR004803">
    <property type="entry name" value="TGT"/>
</dbReference>
<keyword evidence="8" id="KW-0539">Nucleus</keyword>
<keyword evidence="3 9" id="KW-0819">tRNA processing</keyword>
<feature type="region of interest" description="Disordered" evidence="10">
    <location>
        <begin position="561"/>
        <end position="603"/>
    </location>
</feature>
<dbReference type="GO" id="GO:0006400">
    <property type="term" value="P:tRNA modification"/>
    <property type="evidence" value="ECO:0007669"/>
    <property type="project" value="InterPro"/>
</dbReference>
<keyword evidence="4 9" id="KW-0479">Metal-binding</keyword>
<evidence type="ECO:0000259" key="13">
    <source>
        <dbReference type="PROSITE" id="PS51294"/>
    </source>
</evidence>
<dbReference type="PROSITE" id="PS51294">
    <property type="entry name" value="HTH_MYB"/>
    <property type="match status" value="1"/>
</dbReference>
<reference evidence="14" key="1">
    <citation type="submission" date="2023-07" db="EMBL/GenBank/DDBJ databases">
        <authorList>
            <consortium name="AG Swart"/>
            <person name="Singh M."/>
            <person name="Singh A."/>
            <person name="Seah K."/>
            <person name="Emmerich C."/>
        </authorList>
    </citation>
    <scope>NUCLEOTIDE SEQUENCE</scope>
    <source>
        <strain evidence="14">DP1</strain>
    </source>
</reference>
<dbReference type="NCBIfam" id="TIGR01557">
    <property type="entry name" value="myb_SHAQKYF"/>
    <property type="match status" value="1"/>
</dbReference>
<evidence type="ECO:0000256" key="10">
    <source>
        <dbReference type="SAM" id="MobiDB-lite"/>
    </source>
</evidence>
<dbReference type="InterPro" id="IPR001005">
    <property type="entry name" value="SANT/Myb"/>
</dbReference>
<evidence type="ECO:0000256" key="1">
    <source>
        <dbReference type="ARBA" id="ARBA00022676"/>
    </source>
</evidence>
<keyword evidence="5 9" id="KW-0862">Zinc</keyword>
<evidence type="ECO:0000256" key="3">
    <source>
        <dbReference type="ARBA" id="ARBA00022694"/>
    </source>
</evidence>
<comment type="catalytic activity">
    <reaction evidence="9">
        <text>guanosine(34) in tRNA + queuine = queuosine(34) in tRNA + guanine</text>
        <dbReference type="Rhea" id="RHEA:16633"/>
        <dbReference type="Rhea" id="RHEA-COMP:10341"/>
        <dbReference type="Rhea" id="RHEA-COMP:18571"/>
        <dbReference type="ChEBI" id="CHEBI:16235"/>
        <dbReference type="ChEBI" id="CHEBI:17433"/>
        <dbReference type="ChEBI" id="CHEBI:74269"/>
        <dbReference type="ChEBI" id="CHEBI:194431"/>
        <dbReference type="EC" id="2.4.2.64"/>
    </reaction>
</comment>
<evidence type="ECO:0000256" key="7">
    <source>
        <dbReference type="ARBA" id="ARBA00023163"/>
    </source>
</evidence>
<dbReference type="GO" id="GO:0046872">
    <property type="term" value="F:metal ion binding"/>
    <property type="evidence" value="ECO:0007669"/>
    <property type="project" value="UniProtKB-KW"/>
</dbReference>
<evidence type="ECO:0000256" key="8">
    <source>
        <dbReference type="ARBA" id="ARBA00023242"/>
    </source>
</evidence>
<evidence type="ECO:0000256" key="9">
    <source>
        <dbReference type="HAMAP-Rule" id="MF_03218"/>
    </source>
</evidence>
<dbReference type="HAMAP" id="MF_00168">
    <property type="entry name" value="Q_tRNA_Tgt"/>
    <property type="match status" value="1"/>
</dbReference>
<dbReference type="GO" id="GO:0008479">
    <property type="term" value="F:tRNA-guanosine(34) queuine transglycosylase activity"/>
    <property type="evidence" value="ECO:0007669"/>
    <property type="project" value="UniProtKB-UniRule"/>
</dbReference>
<evidence type="ECO:0000256" key="2">
    <source>
        <dbReference type="ARBA" id="ARBA00022679"/>
    </source>
</evidence>
<dbReference type="AlphaFoldDB" id="A0AAD1Y7P3"/>
<feature type="binding site" evidence="9">
    <location>
        <position position="334"/>
    </location>
    <ligand>
        <name>Zn(2+)</name>
        <dbReference type="ChEBI" id="CHEBI:29105"/>
    </ligand>
</feature>
<dbReference type="PROSITE" id="PS51293">
    <property type="entry name" value="SANT"/>
    <property type="match status" value="1"/>
</dbReference>
<evidence type="ECO:0000259" key="12">
    <source>
        <dbReference type="PROSITE" id="PS51293"/>
    </source>
</evidence>
<feature type="region of interest" description="RNA binding; important for wobble base 34 recognition" evidence="9">
    <location>
        <begin position="301"/>
        <end position="305"/>
    </location>
</feature>
<feature type="domain" description="HTH myb-type" evidence="13">
    <location>
        <begin position="461"/>
        <end position="515"/>
    </location>
</feature>
<dbReference type="Proteomes" id="UP001295684">
    <property type="component" value="Unassembled WGS sequence"/>
</dbReference>
<dbReference type="InterPro" id="IPR036511">
    <property type="entry name" value="TGT-like_sf"/>
</dbReference>
<feature type="binding site" evidence="9">
    <location>
        <position position="364"/>
    </location>
    <ligand>
        <name>Zn(2+)</name>
        <dbReference type="ChEBI" id="CHEBI:29105"/>
    </ligand>
</feature>
<comment type="cofactor">
    <cofactor evidence="9">
        <name>Zn(2+)</name>
        <dbReference type="ChEBI" id="CHEBI:29105"/>
    </cofactor>
</comment>
<proteinExistence type="inferred from homology"/>
<comment type="subcellular location">
    <subcellularLocation>
        <location evidence="9">Cytoplasm</location>
    </subcellularLocation>
</comment>
<feature type="binding site" evidence="9">
    <location>
        <position position="219"/>
    </location>
    <ligand>
        <name>substrate</name>
    </ligand>
</feature>
<feature type="binding site" evidence="9">
    <location>
        <position position="175"/>
    </location>
    <ligand>
        <name>substrate</name>
    </ligand>
</feature>
<keyword evidence="15" id="KW-1185">Reference proteome</keyword>
<organism evidence="14 15">
    <name type="scientific">Euplotes crassus</name>
    <dbReference type="NCBI Taxonomy" id="5936"/>
    <lineage>
        <taxon>Eukaryota</taxon>
        <taxon>Sar</taxon>
        <taxon>Alveolata</taxon>
        <taxon>Ciliophora</taxon>
        <taxon>Intramacronucleata</taxon>
        <taxon>Spirotrichea</taxon>
        <taxon>Hypotrichia</taxon>
        <taxon>Euplotida</taxon>
        <taxon>Euplotidae</taxon>
        <taxon>Moneuplotes</taxon>
    </lineage>
</organism>
<dbReference type="Gene3D" id="3.20.20.105">
    <property type="entry name" value="Queuine tRNA-ribosyltransferase-like"/>
    <property type="match status" value="1"/>
</dbReference>
<dbReference type="PANTHER" id="PTHR43530">
    <property type="entry name" value="QUEUINE TRNA-RIBOSYLTRANSFERASE CATALYTIC SUBUNIT 1"/>
    <property type="match status" value="1"/>
</dbReference>
<evidence type="ECO:0000259" key="11">
    <source>
        <dbReference type="PROSITE" id="PS50090"/>
    </source>
</evidence>
<dbReference type="SUPFAM" id="SSF51713">
    <property type="entry name" value="tRNA-guanine transglycosylase"/>
    <property type="match status" value="1"/>
</dbReference>
<dbReference type="GO" id="GO:0005829">
    <property type="term" value="C:cytosol"/>
    <property type="evidence" value="ECO:0007669"/>
    <property type="project" value="TreeGrafter"/>
</dbReference>
<feature type="domain" description="Myb-like" evidence="11">
    <location>
        <begin position="461"/>
        <end position="511"/>
    </location>
</feature>
<dbReference type="Pfam" id="PF00249">
    <property type="entry name" value="Myb_DNA-binding"/>
    <property type="match status" value="1"/>
</dbReference>
<evidence type="ECO:0000256" key="4">
    <source>
        <dbReference type="ARBA" id="ARBA00022723"/>
    </source>
</evidence>
<evidence type="ECO:0000313" key="15">
    <source>
        <dbReference type="Proteomes" id="UP001295684"/>
    </source>
</evidence>
<keyword evidence="7" id="KW-0804">Transcription</keyword>
<comment type="similarity">
    <text evidence="9">Belongs to the queuine tRNA-ribosyltransferase family.</text>
</comment>
<dbReference type="GO" id="GO:0003677">
    <property type="term" value="F:DNA binding"/>
    <property type="evidence" value="ECO:0007669"/>
    <property type="project" value="InterPro"/>
</dbReference>
<evidence type="ECO:0000313" key="14">
    <source>
        <dbReference type="EMBL" id="CAI2386184.1"/>
    </source>
</evidence>
<dbReference type="EC" id="2.4.2.64" evidence="9"/>
<comment type="subunit">
    <text evidence="9">Heterodimer of a catalytic subunit and an accessory subunit.</text>
</comment>
<dbReference type="InterPro" id="IPR006447">
    <property type="entry name" value="Myb_dom_plants"/>
</dbReference>
<comment type="function">
    <text evidence="9">Catalytic subunit of the queuine tRNA-ribosyltransferase (TGT) that catalyzes the base-exchange of a guanine (G) residue with queuine (Q) at position 34 (anticodon wobble position) in tRNAs with GU(N) anticodons (tRNA-Asp, -Asn, -His and -Tyr), resulting in the hypermodified nucleoside queuosine (7-(((4,5-cis-dihydroxy-2-cyclopenten-1-yl)amino)methyl)-7-deazaguanosine). Catalysis occurs through a double-displacement mechanism. The nucleophile active site attacks the C1' of nucleotide 34 to detach the guanine base from the RNA, forming a covalent enzyme-RNA intermediate. The proton acceptor active site deprotonates the incoming queuine, allowing a nucleophilic attack on the C1' of the ribose to form the product.</text>
</comment>
<dbReference type="CDD" id="cd00167">
    <property type="entry name" value="SANT"/>
    <property type="match status" value="1"/>
</dbReference>
<evidence type="ECO:0000256" key="5">
    <source>
        <dbReference type="ARBA" id="ARBA00022833"/>
    </source>
</evidence>
<dbReference type="PROSITE" id="PS50090">
    <property type="entry name" value="MYB_LIKE"/>
    <property type="match status" value="1"/>
</dbReference>
<dbReference type="Gene3D" id="1.10.10.60">
    <property type="entry name" value="Homeodomain-like"/>
    <property type="match status" value="1"/>
</dbReference>
<feature type="domain" description="SANT" evidence="12">
    <location>
        <begin position="464"/>
        <end position="515"/>
    </location>
</feature>
<feature type="binding site" evidence="9">
    <location>
        <position position="336"/>
    </location>
    <ligand>
        <name>Zn(2+)</name>
        <dbReference type="ChEBI" id="CHEBI:29105"/>
    </ligand>
</feature>
<feature type="active site" description="Nucleophile" evidence="9">
    <location>
        <position position="296"/>
    </location>
</feature>
<comment type="caution">
    <text evidence="14">The sequence shown here is derived from an EMBL/GenBank/DDBJ whole genome shotgun (WGS) entry which is preliminary data.</text>
</comment>
<dbReference type="InterPro" id="IPR017930">
    <property type="entry name" value="Myb_dom"/>
</dbReference>
<gene>
    <name evidence="14" type="ORF">ECRASSUSDP1_LOCUS27788</name>
</gene>
<keyword evidence="2 9" id="KW-0808">Transferase</keyword>
<dbReference type="NCBIfam" id="TIGR00449">
    <property type="entry name" value="tgt_general"/>
    <property type="match status" value="1"/>
</dbReference>
<keyword evidence="1 9" id="KW-0328">Glycosyltransferase</keyword>
<dbReference type="PANTHER" id="PTHR43530:SF1">
    <property type="entry name" value="QUEUINE TRNA-RIBOSYLTRANSFERASE CATALYTIC SUBUNIT 1"/>
    <property type="match status" value="1"/>
</dbReference>
<feature type="active site" description="Proton acceptor" evidence="9">
    <location>
        <position position="121"/>
    </location>
</feature>
<accession>A0AAD1Y7P3</accession>
<feature type="binding site" evidence="9">
    <location>
        <begin position="121"/>
        <end position="125"/>
    </location>
    <ligand>
        <name>substrate</name>
    </ligand>
</feature>
<dbReference type="EMBL" id="CAMPGE010028675">
    <property type="protein sequence ID" value="CAI2386184.1"/>
    <property type="molecule type" value="Genomic_DNA"/>
</dbReference>
<dbReference type="InterPro" id="IPR009057">
    <property type="entry name" value="Homeodomain-like_sf"/>
</dbReference>
<dbReference type="NCBIfam" id="TIGR00430">
    <property type="entry name" value="Q_tRNA_tgt"/>
    <property type="match status" value="1"/>
</dbReference>
<feature type="region of interest" description="RNA binding" evidence="9">
    <location>
        <begin position="277"/>
        <end position="283"/>
    </location>
</feature>
<dbReference type="Pfam" id="PF01702">
    <property type="entry name" value="TGT"/>
    <property type="match status" value="1"/>
</dbReference>